<feature type="compositionally biased region" description="Polar residues" evidence="2">
    <location>
        <begin position="1119"/>
        <end position="1129"/>
    </location>
</feature>
<feature type="region of interest" description="Disordered" evidence="2">
    <location>
        <begin position="358"/>
        <end position="400"/>
    </location>
</feature>
<dbReference type="Pfam" id="PF04388">
    <property type="entry name" value="Hamartin"/>
    <property type="match status" value="1"/>
</dbReference>
<feature type="compositionally biased region" description="Polar residues" evidence="2">
    <location>
        <begin position="1158"/>
        <end position="1169"/>
    </location>
</feature>
<evidence type="ECO:0000256" key="3">
    <source>
        <dbReference type="SAM" id="Phobius"/>
    </source>
</evidence>
<reference evidence="4" key="2">
    <citation type="submission" date="2025-08" db="UniProtKB">
        <authorList>
            <consortium name="Ensembl"/>
        </authorList>
    </citation>
    <scope>IDENTIFICATION</scope>
</reference>
<proteinExistence type="predicted"/>
<feature type="compositionally biased region" description="Basic and acidic residues" evidence="2">
    <location>
        <begin position="1173"/>
        <end position="1182"/>
    </location>
</feature>
<dbReference type="InterPro" id="IPR007483">
    <property type="entry name" value="Hamartin"/>
</dbReference>
<accession>A0A667ZIX8</accession>
<dbReference type="Proteomes" id="UP000472263">
    <property type="component" value="Chromosome 12"/>
</dbReference>
<name>A0A667ZIX8_9TELE</name>
<dbReference type="PANTHER" id="PTHR15154:SF2">
    <property type="entry name" value="HAMARTIN"/>
    <property type="match status" value="1"/>
</dbReference>
<dbReference type="Ensembl" id="ENSMMDT00005036493.1">
    <property type="protein sequence ID" value="ENSMMDP00005035714.1"/>
    <property type="gene ID" value="ENSMMDG00005016754.1"/>
</dbReference>
<keyword evidence="3" id="KW-0812">Transmembrane</keyword>
<organism evidence="4 5">
    <name type="scientific">Myripristis murdjan</name>
    <name type="common">pinecone soldierfish</name>
    <dbReference type="NCBI Taxonomy" id="586833"/>
    <lineage>
        <taxon>Eukaryota</taxon>
        <taxon>Metazoa</taxon>
        <taxon>Chordata</taxon>
        <taxon>Craniata</taxon>
        <taxon>Vertebrata</taxon>
        <taxon>Euteleostomi</taxon>
        <taxon>Actinopterygii</taxon>
        <taxon>Neopterygii</taxon>
        <taxon>Teleostei</taxon>
        <taxon>Neoteleostei</taxon>
        <taxon>Acanthomorphata</taxon>
        <taxon>Holocentriformes</taxon>
        <taxon>Holocentridae</taxon>
        <taxon>Myripristis</taxon>
    </lineage>
</organism>
<dbReference type="PANTHER" id="PTHR15154">
    <property type="entry name" value="HAMARTIN"/>
    <property type="match status" value="1"/>
</dbReference>
<reference evidence="4" key="3">
    <citation type="submission" date="2025-09" db="UniProtKB">
        <authorList>
            <consortium name="Ensembl"/>
        </authorList>
    </citation>
    <scope>IDENTIFICATION</scope>
</reference>
<feature type="region of interest" description="Disordered" evidence="2">
    <location>
        <begin position="300"/>
        <end position="329"/>
    </location>
</feature>
<keyword evidence="1" id="KW-0175">Coiled coil</keyword>
<feature type="coiled-coil region" evidence="1">
    <location>
        <begin position="752"/>
        <end position="786"/>
    </location>
</feature>
<evidence type="ECO:0000313" key="5">
    <source>
        <dbReference type="Proteomes" id="UP000472263"/>
    </source>
</evidence>
<protein>
    <submittedName>
        <fullName evidence="4">TSC complex subunit 1b</fullName>
    </submittedName>
</protein>
<evidence type="ECO:0000313" key="4">
    <source>
        <dbReference type="Ensembl" id="ENSMMDP00005035714.1"/>
    </source>
</evidence>
<feature type="coiled-coil region" evidence="1">
    <location>
        <begin position="450"/>
        <end position="479"/>
    </location>
</feature>
<dbReference type="GO" id="GO:0051726">
    <property type="term" value="P:regulation of cell cycle"/>
    <property type="evidence" value="ECO:0007669"/>
    <property type="project" value="TreeGrafter"/>
</dbReference>
<evidence type="ECO:0000256" key="2">
    <source>
        <dbReference type="SAM" id="MobiDB-lite"/>
    </source>
</evidence>
<feature type="transmembrane region" description="Helical" evidence="3">
    <location>
        <begin position="127"/>
        <end position="144"/>
    </location>
</feature>
<reference evidence="4" key="1">
    <citation type="submission" date="2019-06" db="EMBL/GenBank/DDBJ databases">
        <authorList>
            <consortium name="Wellcome Sanger Institute Data Sharing"/>
        </authorList>
    </citation>
    <scope>NUCLEOTIDE SEQUENCE [LARGE SCALE GENOMIC DNA]</scope>
</reference>
<dbReference type="AlphaFoldDB" id="A0A667ZIX8"/>
<feature type="region of interest" description="Disordered" evidence="2">
    <location>
        <begin position="501"/>
        <end position="522"/>
    </location>
</feature>
<feature type="compositionally biased region" description="Pro residues" evidence="2">
    <location>
        <begin position="1083"/>
        <end position="1115"/>
    </location>
</feature>
<keyword evidence="5" id="KW-1185">Reference proteome</keyword>
<keyword evidence="3" id="KW-1133">Transmembrane helix</keyword>
<dbReference type="GO" id="GO:0033596">
    <property type="term" value="C:TSC1-TSC2 complex"/>
    <property type="evidence" value="ECO:0007669"/>
    <property type="project" value="TreeGrafter"/>
</dbReference>
<dbReference type="GeneTree" id="ENSGT00390000014148"/>
<feature type="compositionally biased region" description="Polar residues" evidence="2">
    <location>
        <begin position="501"/>
        <end position="515"/>
    </location>
</feature>
<dbReference type="GO" id="GO:0032007">
    <property type="term" value="P:negative regulation of TOR signaling"/>
    <property type="evidence" value="ECO:0007669"/>
    <property type="project" value="TreeGrafter"/>
</dbReference>
<feature type="compositionally biased region" description="Low complexity" evidence="2">
    <location>
        <begin position="304"/>
        <end position="318"/>
    </location>
</feature>
<sequence length="1182" mass="131434">MAREQPNVVDLLPLLETSDLHQLEEIRGLINEHLNTERGSMLLNGLVDYFLETNSAQAMHILSSVREPHDKHLLDKMNECMTKQACRLPTLTLLGHVVRKQPSWIHKIARYPLLLSLLKCLKTDTDVVVLITGVLVLITLLPMIPQAGKQHLWEFFDIFGRLASWNLKNPGHVSEVYLIHLHASVYSLFHRLYGMYPCNFVSYLRSHYSMKENMETFEEVVKPMLEHVRIHPELVTGTKDHELDPTRWKKFEIHDIVIECAKVSLDPKEASCEEGYATMPENFYPQLHLRPQDCTSSPYTDFHSSYGSSSSTPFSTPRQPLPPPLSLPPFSGTHCELNSSCGGKDPLWSPSSVCGMATPPSSRGMSPNLELSHSPCSETGGKGTPASSTPATSSPPPTLSDDFPIISLPTNTVQSSPPRKVCSLHLQYNDTGGAENISMTLTELSVFMKKQELELQLRIEKEREEAAITEELLKITEDKQDLPGLRGFDSPFYHTTETLTGSQAQEKTLSNTQAAGDSRGSGLGLEQSWSFQSVFTPIDHHLHRSPSAPDDEGGKFGLFSPSPCSKTPASLPYETFFDLALPRAASLFVGKKTLEEGLEDGEEEGVVSASPLEVLDRLVQQGSDAHDKVLKRLPLPSKSADWTHFGGSAPLDELHTLRSQLLLLHNQLLYERYKREQHAVRNRRLLRRIINATALEEQNNAMKDQLNLQSVDIMSLRESLQVEQQRYRQLWDDRETVVTRLHSQVRQLQQGRDDYYTKNQELQSKLQECQKRMDELEAELQRANNKVCHTGHLLNQMTIKLSNSESTQQQMSFLNKQLLLLGEAHKLSMQELQHAGPDNTKEAQMLQVSFGKEVETLRQSLLVQSQKLEAAQQRVAELETHLSKKEHLIAEQKKFLEDVKCQAKAELQASESRYQAQRRITQLLQTELLQLYSRVEMEAPADNRPPHESPQGNGSTLSPGQPKATNSSKTTANSINGSQDLTTLVLVEPSLPCPHPWGGRDVNPFLPCHPAATLPPPNAPLTVGSYPSAKSFLGMRARELFRNKSESQCDEEQPPPRLAGLAHALKTELCVEPPCPGYNAPVSPTPTPAPAPTPSPAPSPAPAPAPAPSPAPAPAPATQGTPLTVSTKEPPSESKQRASNQDSPRRKAGAGPVGGRVQASSARPRQQQLKIMDYNETHHEHS</sequence>
<feature type="region of interest" description="Disordered" evidence="2">
    <location>
        <begin position="1081"/>
        <end position="1182"/>
    </location>
</feature>
<feature type="region of interest" description="Disordered" evidence="2">
    <location>
        <begin position="940"/>
        <end position="976"/>
    </location>
</feature>
<dbReference type="GO" id="GO:0008285">
    <property type="term" value="P:negative regulation of cell population proliferation"/>
    <property type="evidence" value="ECO:0007669"/>
    <property type="project" value="TreeGrafter"/>
</dbReference>
<gene>
    <name evidence="4" type="primary">TSC1</name>
    <name evidence="4" type="synonym">tsc1b</name>
</gene>
<feature type="compositionally biased region" description="Polar residues" evidence="2">
    <location>
        <begin position="950"/>
        <end position="976"/>
    </location>
</feature>
<keyword evidence="3" id="KW-0472">Membrane</keyword>
<evidence type="ECO:0000256" key="1">
    <source>
        <dbReference type="SAM" id="Coils"/>
    </source>
</evidence>
<feature type="coiled-coil region" evidence="1">
    <location>
        <begin position="854"/>
        <end position="888"/>
    </location>
</feature>
<feature type="compositionally biased region" description="Polar residues" evidence="2">
    <location>
        <begin position="359"/>
        <end position="377"/>
    </location>
</feature>